<keyword evidence="4" id="KW-0046">Antibiotic resistance</keyword>
<organism evidence="7 8">
    <name type="scientific">Helicobacter mehlei</name>
    <dbReference type="NCBI Taxonomy" id="2316080"/>
    <lineage>
        <taxon>Bacteria</taxon>
        <taxon>Pseudomonadati</taxon>
        <taxon>Campylobacterota</taxon>
        <taxon>Epsilonproteobacteria</taxon>
        <taxon>Campylobacterales</taxon>
        <taxon>Helicobacteraceae</taxon>
        <taxon>Helicobacter</taxon>
    </lineage>
</organism>
<keyword evidence="3" id="KW-1015">Disulfide bond</keyword>
<evidence type="ECO:0000313" key="7">
    <source>
        <dbReference type="EMBL" id="TSA80105.1"/>
    </source>
</evidence>
<dbReference type="InterPro" id="IPR006597">
    <property type="entry name" value="Sel1-like"/>
</dbReference>
<protein>
    <recommendedName>
        <fullName evidence="2">beta-lactamase</fullName>
        <ecNumber evidence="2">3.5.2.6</ecNumber>
    </recommendedName>
</protein>
<keyword evidence="5" id="KW-0802">TPR repeat</keyword>
<name>A0A553UIS9_9HELI</name>
<dbReference type="Pfam" id="PF08238">
    <property type="entry name" value="Sel1"/>
    <property type="match status" value="5"/>
</dbReference>
<evidence type="ECO:0000256" key="3">
    <source>
        <dbReference type="ARBA" id="ARBA00023157"/>
    </source>
</evidence>
<dbReference type="GO" id="GO:0008800">
    <property type="term" value="F:beta-lactamase activity"/>
    <property type="evidence" value="ECO:0007669"/>
    <property type="project" value="UniProtKB-EC"/>
</dbReference>
<dbReference type="SMART" id="SM00671">
    <property type="entry name" value="SEL1"/>
    <property type="match status" value="5"/>
</dbReference>
<evidence type="ECO:0000256" key="4">
    <source>
        <dbReference type="ARBA" id="ARBA00023251"/>
    </source>
</evidence>
<dbReference type="PANTHER" id="PTHR11102:SF147">
    <property type="entry name" value="SEL1L ADAPTOR SUBUNIT OF ERAD E3 UBIQUITIN LIGASE"/>
    <property type="match status" value="1"/>
</dbReference>
<evidence type="ECO:0000313" key="8">
    <source>
        <dbReference type="Proteomes" id="UP000319322"/>
    </source>
</evidence>
<evidence type="ECO:0000256" key="2">
    <source>
        <dbReference type="ARBA" id="ARBA00012865"/>
    </source>
</evidence>
<feature type="repeat" description="TPR" evidence="5">
    <location>
        <begin position="29"/>
        <end position="62"/>
    </location>
</feature>
<proteinExistence type="predicted"/>
<comment type="caution">
    <text evidence="7">The sequence shown here is derived from an EMBL/GenBank/DDBJ whole genome shotgun (WGS) entry which is preliminary data.</text>
</comment>
<reference evidence="7" key="2">
    <citation type="submission" date="2019-07" db="EMBL/GenBank/DDBJ databases">
        <authorList>
            <person name="Papic B."/>
        </authorList>
    </citation>
    <scope>NUCLEOTIDE SEQUENCE [LARGE SCALE GENOMIC DNA]</scope>
    <source>
        <strain evidence="7">L8b</strain>
    </source>
</reference>
<dbReference type="GO" id="GO:0046677">
    <property type="term" value="P:response to antibiotic"/>
    <property type="evidence" value="ECO:0007669"/>
    <property type="project" value="UniProtKB-KW"/>
</dbReference>
<dbReference type="Proteomes" id="UP000319322">
    <property type="component" value="Unassembled WGS sequence"/>
</dbReference>
<dbReference type="SUPFAM" id="SSF81901">
    <property type="entry name" value="HCP-like"/>
    <property type="match status" value="2"/>
</dbReference>
<dbReference type="InterPro" id="IPR019734">
    <property type="entry name" value="TPR_rpt"/>
</dbReference>
<keyword evidence="6" id="KW-0732">Signal</keyword>
<dbReference type="InterPro" id="IPR011990">
    <property type="entry name" value="TPR-like_helical_dom_sf"/>
</dbReference>
<comment type="catalytic activity">
    <reaction evidence="1">
        <text>a beta-lactam + H2O = a substituted beta-amino acid</text>
        <dbReference type="Rhea" id="RHEA:20401"/>
        <dbReference type="ChEBI" id="CHEBI:15377"/>
        <dbReference type="ChEBI" id="CHEBI:35627"/>
        <dbReference type="ChEBI" id="CHEBI:140347"/>
        <dbReference type="EC" id="3.5.2.6"/>
    </reaction>
</comment>
<keyword evidence="8" id="KW-1185">Reference proteome</keyword>
<dbReference type="PROSITE" id="PS50005">
    <property type="entry name" value="TPR"/>
    <property type="match status" value="1"/>
</dbReference>
<evidence type="ECO:0000256" key="5">
    <source>
        <dbReference type="PROSITE-ProRule" id="PRU00339"/>
    </source>
</evidence>
<dbReference type="InterPro" id="IPR050767">
    <property type="entry name" value="Sel1_AlgK"/>
</dbReference>
<dbReference type="AlphaFoldDB" id="A0A553UIS9"/>
<accession>A0A553UIS9</accession>
<dbReference type="GO" id="GO:0036503">
    <property type="term" value="P:ERAD pathway"/>
    <property type="evidence" value="ECO:0007669"/>
    <property type="project" value="TreeGrafter"/>
</dbReference>
<feature type="chain" id="PRO_5021818116" description="beta-lactamase" evidence="6">
    <location>
        <begin position="30"/>
        <end position="344"/>
    </location>
</feature>
<evidence type="ECO:0000256" key="6">
    <source>
        <dbReference type="SAM" id="SignalP"/>
    </source>
</evidence>
<dbReference type="EC" id="3.5.2.6" evidence="2"/>
<sequence length="344" mass="38824">MSVAFKKCVLRVLLGLAVVLGVCYANSQADEYYKMAKSYDENKDYSKALQYYQKAADMGETRAYFDLGLMYFNGKGVAKDYSKALQYFQKGAKMENASSYGMLGVMYENGMGVEQDGKVAHHYYQKFCQIARDKEVCQKAETLSKILSNAPQNHNVDAYLKAAKFYFEKAEDYDNKGMENLPENRKDFRKLTDEQSKKYKDMSDSYYSMADSYYQAAKEYYKKAAKMGSAKAYTALGNLYCDHDFYDSQSPDNQNIFVDGQNTDGQNTSALPKILGYYEKATKMGDAEAYTALGALYGSAECATATGVFPKGASEAKAEEYYKKACRLGDKRGCEDLRVLKERK</sequence>
<feature type="signal peptide" evidence="6">
    <location>
        <begin position="1"/>
        <end position="29"/>
    </location>
</feature>
<reference evidence="7" key="1">
    <citation type="submission" date="2019-07" db="EMBL/GenBank/DDBJ databases">
        <title>Helicobacter labacensis sp. nov., Helicobacter mehlei sp. nov. and Helicobacter vulpis sp. nov., isolated from gastric mucosa of red fox (Vulpis vulpis).</title>
        <authorList>
            <person name="Kusar D."/>
            <person name="Gruntar I."/>
            <person name="Pate M."/>
            <person name="Zajc U."/>
            <person name="Ocepek M."/>
        </authorList>
    </citation>
    <scope>NUCLEOTIDE SEQUENCE [LARGE SCALE GENOMIC DNA]</scope>
    <source>
        <strain evidence="7">L8b</strain>
    </source>
</reference>
<dbReference type="PANTHER" id="PTHR11102">
    <property type="entry name" value="SEL-1-LIKE PROTEIN"/>
    <property type="match status" value="1"/>
</dbReference>
<evidence type="ECO:0000256" key="1">
    <source>
        <dbReference type="ARBA" id="ARBA00001526"/>
    </source>
</evidence>
<dbReference type="Gene3D" id="1.25.40.10">
    <property type="entry name" value="Tetratricopeptide repeat domain"/>
    <property type="match status" value="2"/>
</dbReference>
<gene>
    <name evidence="7" type="ORF">FNE76_07540</name>
</gene>
<dbReference type="EMBL" id="VKGC01000030">
    <property type="protein sequence ID" value="TSA80105.1"/>
    <property type="molecule type" value="Genomic_DNA"/>
</dbReference>